<dbReference type="CDD" id="cd00102">
    <property type="entry name" value="IPT"/>
    <property type="match status" value="1"/>
</dbReference>
<dbReference type="InterPro" id="IPR002909">
    <property type="entry name" value="IPT_dom"/>
</dbReference>
<gene>
    <name evidence="3" type="ORF">T472_0210970</name>
</gene>
<feature type="region of interest" description="Disordered" evidence="1">
    <location>
        <begin position="755"/>
        <end position="781"/>
    </location>
</feature>
<dbReference type="AlphaFoldDB" id="V7I5L0"/>
<dbReference type="EMBL" id="AXUN02000179">
    <property type="protein sequence ID" value="ETA80576.1"/>
    <property type="molecule type" value="Genomic_DNA"/>
</dbReference>
<evidence type="ECO:0000259" key="2">
    <source>
        <dbReference type="Pfam" id="PF01833"/>
    </source>
</evidence>
<accession>V7I5L0</accession>
<dbReference type="InterPro" id="IPR013783">
    <property type="entry name" value="Ig-like_fold"/>
</dbReference>
<dbReference type="STRING" id="994573.T472_0210970"/>
<dbReference type="Proteomes" id="UP000017747">
    <property type="component" value="Unassembled WGS sequence"/>
</dbReference>
<organism evidence="3 4">
    <name type="scientific">Youngiibacter fragilis 232.1</name>
    <dbReference type="NCBI Taxonomy" id="994573"/>
    <lineage>
        <taxon>Bacteria</taxon>
        <taxon>Bacillati</taxon>
        <taxon>Bacillota</taxon>
        <taxon>Clostridia</taxon>
        <taxon>Eubacteriales</taxon>
        <taxon>Clostridiaceae</taxon>
        <taxon>Youngiibacter</taxon>
    </lineage>
</organism>
<dbReference type="Gene3D" id="2.60.120.200">
    <property type="match status" value="1"/>
</dbReference>
<comment type="caution">
    <text evidence="3">The sequence shown here is derived from an EMBL/GenBank/DDBJ whole genome shotgun (WGS) entry which is preliminary data.</text>
</comment>
<dbReference type="PATRIC" id="fig|994573.3.peg.2039"/>
<feature type="region of interest" description="Disordered" evidence="1">
    <location>
        <begin position="669"/>
        <end position="702"/>
    </location>
</feature>
<name>V7I5L0_9CLOT</name>
<dbReference type="SUPFAM" id="SSF81296">
    <property type="entry name" value="E set domains"/>
    <property type="match status" value="1"/>
</dbReference>
<evidence type="ECO:0000256" key="1">
    <source>
        <dbReference type="SAM" id="MobiDB-lite"/>
    </source>
</evidence>
<feature type="compositionally biased region" description="Low complexity" evidence="1">
    <location>
        <begin position="755"/>
        <end position="766"/>
    </location>
</feature>
<evidence type="ECO:0000313" key="4">
    <source>
        <dbReference type="Proteomes" id="UP000017747"/>
    </source>
</evidence>
<sequence>MGLPSLNLVKPSDLASLSATICAFDVTYSDNENQLVASSLKVEVDTVDTFDSASKITSESINVSHNTTYRMAVILSEGTWYWRVTATNTSGTTVSLVRSLNVSQVLKRSVSFYLSIAKLGVWTNKRILGFYENIAKLSQWPRKRTMVLYENVAKADIWTNRRALYDYENITSDPPFPFIERLSTTRASEGSVVTIYGNGFGFKAEADPLNVDRYLRGYGGYVYLGTHLCNIISWSWDKIVFQIPQEAESGAVKVALTEPNPPGVRYSNVIGIEVYDAEPADDIGIELFVCDKNNPNSILCQLSGAKSKSFQVLLNNPGSGKFAISRFDDKGGSRDYVTDQNFILCRLDGIDIFKWIIESRRPSYVDEGEQQMIEVSGRGVLSLLDRGVVYPEGMPHPTTLERTFTDAHGGAILRQLLLEAQQRGCLTGVSIDWTADADTLGNPFEDSTTLSFHAGTPLSQVATKLSEGMGLFDIEMTPTLHLKLYKAKGADKYDTVKYRPGQAIVKHQNQSDSTNMTNALLVEGESGSLIETAHPTSQTDWGRREGYLQARNIPSDWAKLQDYGQLFLRGAAQVSWGIQGSVIKFIDSEGIKLKPFETFMMGDWIGWYIPPEGSDTEGFDGKVRVKGITCEEDESGALSYVLELNNIMLEHEIRMNQLVERMSMFTQNSSLSTPSTESPAGVSHNHTHGSLQGLNADDHPQYFNDERHAADLHTAIPRVSSIKRTGGNALVGDVTLAAGTNVSIAQNDEQKTITISSAGGSGTSYTNPIDAPPANPHSKDDEFDDTVMDTKWSWVNQGTATWTENGRYGAIDILPGSDHTRLLVQAAPAGDFTATAKVMLNGPRLNYFNIGICLYNSANSRRIIFGKCSRDSYSGMQAIKFTSNTAYSSDAYLNGGWDSNFIYVRIRKVGSSYFLDMSIDGDFWWQVFTETISNFLSAISHVGIGYFRNNSNGLTYKGRCDWFRVTEP</sequence>
<proteinExistence type="predicted"/>
<dbReference type="Pfam" id="PF01833">
    <property type="entry name" value="TIG"/>
    <property type="match status" value="1"/>
</dbReference>
<dbReference type="RefSeq" id="WP_023387837.1">
    <property type="nucleotide sequence ID" value="NZ_AXUN02000179.1"/>
</dbReference>
<dbReference type="eggNOG" id="COG3164">
    <property type="taxonomic scope" value="Bacteria"/>
</dbReference>
<evidence type="ECO:0000313" key="3">
    <source>
        <dbReference type="EMBL" id="ETA80576.1"/>
    </source>
</evidence>
<dbReference type="OrthoDB" id="7574679at2"/>
<dbReference type="InterPro" id="IPR013320">
    <property type="entry name" value="ConA-like_dom_sf"/>
</dbReference>
<dbReference type="Gene3D" id="2.60.40.10">
    <property type="entry name" value="Immunoglobulins"/>
    <property type="match status" value="2"/>
</dbReference>
<dbReference type="InterPro" id="IPR014756">
    <property type="entry name" value="Ig_E-set"/>
</dbReference>
<feature type="compositionally biased region" description="Polar residues" evidence="1">
    <location>
        <begin position="669"/>
        <end position="678"/>
    </location>
</feature>
<feature type="domain" description="IPT/TIG" evidence="2">
    <location>
        <begin position="177"/>
        <end position="258"/>
    </location>
</feature>
<dbReference type="SUPFAM" id="SSF49899">
    <property type="entry name" value="Concanavalin A-like lectins/glucanases"/>
    <property type="match status" value="1"/>
</dbReference>
<reference evidence="3 4" key="1">
    <citation type="journal article" date="2014" name="Genome Announc.">
        <title>Genome Sequence of Youngiibacter fragilis, the Type Strain of the Genus Youngiibacter.</title>
        <authorList>
            <person name="Wawrik C.B."/>
            <person name="Callaghan A.V."/>
            <person name="Stamps B.W."/>
            <person name="Wawrik B."/>
        </authorList>
    </citation>
    <scope>NUCLEOTIDE SEQUENCE [LARGE SCALE GENOMIC DNA]</scope>
    <source>
        <strain evidence="3 4">232.1</strain>
    </source>
</reference>
<keyword evidence="4" id="KW-1185">Reference proteome</keyword>
<protein>
    <recommendedName>
        <fullName evidence="2">IPT/TIG domain-containing protein</fullName>
    </recommendedName>
</protein>